<evidence type="ECO:0000313" key="1">
    <source>
        <dbReference type="EMBL" id="QNN46997.1"/>
    </source>
</evidence>
<accession>A0A7G9QUH2</accession>
<dbReference type="KEGG" id="tbv:H9L17_02180"/>
<evidence type="ECO:0000313" key="2">
    <source>
        <dbReference type="Proteomes" id="UP000515977"/>
    </source>
</evidence>
<protein>
    <recommendedName>
        <fullName evidence="3">Toxin CptA</fullName>
    </recommendedName>
</protein>
<proteinExistence type="predicted"/>
<organism evidence="1 2">
    <name type="scientific">Thermomonas brevis</name>
    <dbReference type="NCBI Taxonomy" id="215691"/>
    <lineage>
        <taxon>Bacteria</taxon>
        <taxon>Pseudomonadati</taxon>
        <taxon>Pseudomonadota</taxon>
        <taxon>Gammaproteobacteria</taxon>
        <taxon>Lysobacterales</taxon>
        <taxon>Lysobacteraceae</taxon>
        <taxon>Thermomonas</taxon>
    </lineage>
</organism>
<dbReference type="AlphaFoldDB" id="A0A7G9QUH2"/>
<keyword evidence="2" id="KW-1185">Reference proteome</keyword>
<gene>
    <name evidence="1" type="ORF">H9L17_02180</name>
</gene>
<evidence type="ECO:0008006" key="3">
    <source>
        <dbReference type="Google" id="ProtNLM"/>
    </source>
</evidence>
<dbReference type="RefSeq" id="WP_187570745.1">
    <property type="nucleotide sequence ID" value="NZ_CP060711.1"/>
</dbReference>
<name>A0A7G9QUH2_9GAMM</name>
<dbReference type="EMBL" id="CP060711">
    <property type="protein sequence ID" value="QNN46997.1"/>
    <property type="molecule type" value="Genomic_DNA"/>
</dbReference>
<sequence length="150" mass="16032">MSKSRRSSNASAPFLLDWRPSRRLTAALCALALLAPLSLFASDLPPALAWPCALLAAGCGAVEARRYAAQPSRTLCIPAGAGEARCDGARMDALCVRWRGPLAFLHWCGSDGRLRRLVFWPDTLDAAGRRELRLAMQRREAAAGAASVAG</sequence>
<reference evidence="1 2" key="1">
    <citation type="submission" date="2020-08" db="EMBL/GenBank/DDBJ databases">
        <title>Genome sequence of Thermomonas brevis KACC 16975T.</title>
        <authorList>
            <person name="Hyun D.-W."/>
            <person name="Bae J.-W."/>
        </authorList>
    </citation>
    <scope>NUCLEOTIDE SEQUENCE [LARGE SCALE GENOMIC DNA]</scope>
    <source>
        <strain evidence="1 2">KACC 16975</strain>
    </source>
</reference>
<dbReference type="Proteomes" id="UP000515977">
    <property type="component" value="Chromosome"/>
</dbReference>